<dbReference type="EMBL" id="MN739530">
    <property type="protein sequence ID" value="QHT10831.1"/>
    <property type="molecule type" value="Genomic_DNA"/>
</dbReference>
<accession>A0A6C0D2N5</accession>
<protein>
    <submittedName>
        <fullName evidence="2">Uncharacterized protein</fullName>
    </submittedName>
</protein>
<evidence type="ECO:0000313" key="2">
    <source>
        <dbReference type="EMBL" id="QHT10831.1"/>
    </source>
</evidence>
<feature type="region of interest" description="Disordered" evidence="1">
    <location>
        <begin position="1"/>
        <end position="22"/>
    </location>
</feature>
<organism evidence="2">
    <name type="scientific">viral metagenome</name>
    <dbReference type="NCBI Taxonomy" id="1070528"/>
    <lineage>
        <taxon>unclassified sequences</taxon>
        <taxon>metagenomes</taxon>
        <taxon>organismal metagenomes</taxon>
    </lineage>
</organism>
<name>A0A6C0D2N5_9ZZZZ</name>
<proteinExistence type="predicted"/>
<dbReference type="AlphaFoldDB" id="A0A6C0D2N5"/>
<sequence>MEYDNDYQMQNENDYLDNDSFHQEDSFYQEDDLDLGFEPAYPMSDTASSIISKPRGKNKNKDSYESADKNYHKLVRQVNGKKVEIVVYTSPICPGTSIRDAVSGIRYREYLVGSLNEHQFFKVKFATGEMGQDSGFCFFDSPEQYERHMHATISTDVKNNWADKCASIRKRFT</sequence>
<reference evidence="2" key="1">
    <citation type="journal article" date="2020" name="Nature">
        <title>Giant virus diversity and host interactions through global metagenomics.</title>
        <authorList>
            <person name="Schulz F."/>
            <person name="Roux S."/>
            <person name="Paez-Espino D."/>
            <person name="Jungbluth S."/>
            <person name="Walsh D.A."/>
            <person name="Denef V.J."/>
            <person name="McMahon K.D."/>
            <person name="Konstantinidis K.T."/>
            <person name="Eloe-Fadrosh E.A."/>
            <person name="Kyrpides N.C."/>
            <person name="Woyke T."/>
        </authorList>
    </citation>
    <scope>NUCLEOTIDE SEQUENCE</scope>
    <source>
        <strain evidence="2">GVMAG-M-3300023174-111</strain>
    </source>
</reference>
<feature type="region of interest" description="Disordered" evidence="1">
    <location>
        <begin position="46"/>
        <end position="65"/>
    </location>
</feature>
<evidence type="ECO:0000256" key="1">
    <source>
        <dbReference type="SAM" id="MobiDB-lite"/>
    </source>
</evidence>